<evidence type="ECO:0008006" key="3">
    <source>
        <dbReference type="Google" id="ProtNLM"/>
    </source>
</evidence>
<dbReference type="KEGG" id="agi:FSB73_02450"/>
<organism evidence="1 2">
    <name type="scientific">Arachidicoccus ginsenosidivorans</name>
    <dbReference type="NCBI Taxonomy" id="496057"/>
    <lineage>
        <taxon>Bacteria</taxon>
        <taxon>Pseudomonadati</taxon>
        <taxon>Bacteroidota</taxon>
        <taxon>Chitinophagia</taxon>
        <taxon>Chitinophagales</taxon>
        <taxon>Chitinophagaceae</taxon>
        <taxon>Arachidicoccus</taxon>
    </lineage>
</organism>
<accession>A0A5B8VGX6</accession>
<proteinExistence type="predicted"/>
<dbReference type="SUPFAM" id="SSF53271">
    <property type="entry name" value="PRTase-like"/>
    <property type="match status" value="1"/>
</dbReference>
<keyword evidence="2" id="KW-1185">Reference proteome</keyword>
<reference evidence="1 2" key="1">
    <citation type="journal article" date="2017" name="Int. J. Syst. Evol. Microbiol.">
        <title>Arachidicoccus ginsenosidivorans sp. nov., with ginsenoside-converting activity isolated from ginseng cultivating soil.</title>
        <authorList>
            <person name="Siddiqi M.Z."/>
            <person name="Aslam Z."/>
            <person name="Im W.T."/>
        </authorList>
    </citation>
    <scope>NUCLEOTIDE SEQUENCE [LARGE SCALE GENOMIC DNA]</scope>
    <source>
        <strain evidence="1 2">Gsoil 809</strain>
    </source>
</reference>
<name>A0A5B8VGX6_9BACT</name>
<evidence type="ECO:0000313" key="2">
    <source>
        <dbReference type="Proteomes" id="UP000321291"/>
    </source>
</evidence>
<dbReference type="EMBL" id="CP042434">
    <property type="protein sequence ID" value="QEC70720.1"/>
    <property type="molecule type" value="Genomic_DNA"/>
</dbReference>
<dbReference type="AlphaFoldDB" id="A0A5B8VGX6"/>
<dbReference type="Gene3D" id="3.40.50.2020">
    <property type="match status" value="1"/>
</dbReference>
<evidence type="ECO:0000313" key="1">
    <source>
        <dbReference type="EMBL" id="QEC70720.1"/>
    </source>
</evidence>
<dbReference type="InterPro" id="IPR029057">
    <property type="entry name" value="PRTase-like"/>
</dbReference>
<sequence length="70" mass="7814">MGIDKKACADITKNVVLFDDVITTGAHFKACKRAIEHIPGVERVIGIFVARRSVMATIQYEFKDLFGSDR</sequence>
<protein>
    <recommendedName>
        <fullName evidence="3">Phosphoribosyltransferase domain-containing protein</fullName>
    </recommendedName>
</protein>
<dbReference type="Proteomes" id="UP000321291">
    <property type="component" value="Chromosome"/>
</dbReference>
<gene>
    <name evidence="1" type="ORF">FSB73_02450</name>
</gene>